<dbReference type="PROSITE" id="PS51841">
    <property type="entry name" value="LTD"/>
    <property type="match status" value="4"/>
</dbReference>
<feature type="chain" id="PRO_5006067687" evidence="2">
    <location>
        <begin position="20"/>
        <end position="1118"/>
    </location>
</feature>
<protein>
    <submittedName>
        <fullName evidence="4">CARDB protein</fullName>
    </submittedName>
</protein>
<evidence type="ECO:0000313" key="4">
    <source>
        <dbReference type="EMBL" id="CUS97718.1"/>
    </source>
</evidence>
<dbReference type="InterPro" id="IPR011635">
    <property type="entry name" value="CARDB"/>
</dbReference>
<feature type="signal peptide" evidence="2">
    <location>
        <begin position="1"/>
        <end position="19"/>
    </location>
</feature>
<dbReference type="Gene3D" id="2.60.40.4070">
    <property type="match status" value="1"/>
</dbReference>
<dbReference type="EMBL" id="CZVW01000003">
    <property type="protein sequence ID" value="CUS97718.1"/>
    <property type="molecule type" value="Genomic_DNA"/>
</dbReference>
<proteinExistence type="predicted"/>
<keyword evidence="5" id="KW-1185">Reference proteome</keyword>
<dbReference type="Pfam" id="PF07705">
    <property type="entry name" value="CARDB"/>
    <property type="match status" value="1"/>
</dbReference>
<dbReference type="AlphaFoldDB" id="A0A0P1MQ16"/>
<dbReference type="Proteomes" id="UP000199197">
    <property type="component" value="Unassembled WGS sequence"/>
</dbReference>
<dbReference type="InterPro" id="IPR036415">
    <property type="entry name" value="Lamin_tail_dom_sf"/>
</dbReference>
<accession>A0A0P1MQ16</accession>
<dbReference type="Gene3D" id="2.60.40.1260">
    <property type="entry name" value="Lamin Tail domain"/>
    <property type="match status" value="3"/>
</dbReference>
<feature type="compositionally biased region" description="Polar residues" evidence="1">
    <location>
        <begin position="983"/>
        <end position="994"/>
    </location>
</feature>
<evidence type="ECO:0000256" key="2">
    <source>
        <dbReference type="SAM" id="SignalP"/>
    </source>
</evidence>
<evidence type="ECO:0000313" key="5">
    <source>
        <dbReference type="Proteomes" id="UP000199197"/>
    </source>
</evidence>
<feature type="domain" description="LTD" evidence="3">
    <location>
        <begin position="294"/>
        <end position="409"/>
    </location>
</feature>
<feature type="domain" description="LTD" evidence="3">
    <location>
        <begin position="565"/>
        <end position="679"/>
    </location>
</feature>
<dbReference type="SUPFAM" id="SSF74853">
    <property type="entry name" value="Lamin A/C globular tail domain"/>
    <property type="match status" value="4"/>
</dbReference>
<feature type="domain" description="LTD" evidence="3">
    <location>
        <begin position="15"/>
        <end position="134"/>
    </location>
</feature>
<feature type="domain" description="LTD" evidence="3">
    <location>
        <begin position="835"/>
        <end position="957"/>
    </location>
</feature>
<evidence type="ECO:0000259" key="3">
    <source>
        <dbReference type="PROSITE" id="PS51841"/>
    </source>
</evidence>
<evidence type="ECO:0000256" key="1">
    <source>
        <dbReference type="SAM" id="MobiDB-lite"/>
    </source>
</evidence>
<reference evidence="5" key="1">
    <citation type="submission" date="2015-11" db="EMBL/GenBank/DDBJ databases">
        <authorList>
            <person name="Varghese N."/>
        </authorList>
    </citation>
    <scope>NUCLEOTIDE SEQUENCE [LARGE SCALE GENOMIC DNA]</scope>
    <source>
        <strain evidence="5">JGI-23</strain>
    </source>
</reference>
<keyword evidence="2" id="KW-0732">Signal</keyword>
<dbReference type="InterPro" id="IPR001322">
    <property type="entry name" value="Lamin_tail_dom"/>
</dbReference>
<feature type="region of interest" description="Disordered" evidence="1">
    <location>
        <begin position="976"/>
        <end position="999"/>
    </location>
</feature>
<name>A0A0P1MQ16_9BACT</name>
<dbReference type="InterPro" id="IPR013783">
    <property type="entry name" value="Ig-like_fold"/>
</dbReference>
<organism evidence="4 5">
    <name type="scientific">Candidatus Chryseopegocella kryptomonas</name>
    <dbReference type="NCBI Taxonomy" id="1633643"/>
    <lineage>
        <taxon>Bacteria</taxon>
        <taxon>Pseudomonadati</taxon>
        <taxon>Candidatus Kryptoniota</taxon>
        <taxon>Candidatus Chryseopegocella</taxon>
    </lineage>
</organism>
<gene>
    <name evidence="4" type="ORF">JGI23_00346</name>
</gene>
<dbReference type="Pfam" id="PF00932">
    <property type="entry name" value="LTD"/>
    <property type="match status" value="4"/>
</dbReference>
<dbReference type="Gene3D" id="2.60.40.10">
    <property type="entry name" value="Immunoglobulins"/>
    <property type="match status" value="3"/>
</dbReference>
<sequence>MRRILKIFFAFFIIARTTAQNVIINEIMNAPSGGEPEWIEIFNFSTEPVDLKNWKISNRLTSTKYTITTQSYILQPDSYAVITRSDTIFYFHSQIPSKVFILPGLPSSRFRNDSDAVVLFDSSDVVIDSVYYKSDWVRAGYSIERIYPNKNSNLKSTWGISTDPERSTPGRKNSIMAKFNDLAIKTFSTEPTQIFQGQSFKIKTTLYNQGINAVDNFKIEFFIDLNRDSSFQSSEKISELTIQQRLESTDSIFVEFEVSGLASGNYQTLLQVLFSNDENTSNNLVKKNLTILPPPLSFNSIVINEIMYAPKTPEPEWIEIYNRTNQTINLKNWKIGDSQTLRTITLDFNLNPNDFAIITSKDTLLSFYPWLKAEKILIQSLPAFNNDEDAVRIYDTYGNLIDSVYYFSSMGGSNGFSLERISPEQPSNLTSNWGTSKSPFKATPLLKNSLTQKDTDLTISNVKFAKPVLKFSTVEITATIKNIGKTPINGFSTKIFNDTNTDNIPQNNELVAEKIFTGQINSGDSIDITFFFTPTETKTYDLIAKVSHPSDEDTLNNFYAFKIDVSYPEKTILISEIMFAPSGDEPEWVEIYNASDNTINLKNWSISDASTKTTIAKGDFLFHPREYLVLSKDSTILNFYQIPSKIITPLLPTLNNTEDAVAIYDNTGSKIDSVYYFGRWGKTGFSIERIDFDDSSLDSANWLIPTDSIKATPGRENSTKRKNFDLKIASVEIPKFSDYATPINVKLTVQNIGLNQVANFSIDVFKDSNFDSSASENELILSQTFQNTLNKKDSATINFEISNLEPGENALIFLINFPSDENPKNNIAFKKLNISFPSNSIVINEIMFDPLPGYCEYIELFNRSNIPVNLKNWRFNDMRTQDGRANFISLSQNDLILMPGEYAVIASDTTLFKYLNPGDSIAKLIILNKSLSLNNDFDDVVITDLTSKIIDSVRYFSNWHSQIITDKRGRSLEKINPNLPSADKSSWMTSSAKSGGTPGRKNTAYIETSGQNQPAKITVTPSIFSPDGDGLDDVCLISYSLPFNSGTINVKIFDSQGRQIKTLALNQYTTQNGNLLWDGTDENGKIGRIGIYIILFEAVSESGESFKQKLTVVLAKKL</sequence>